<proteinExistence type="predicted"/>
<dbReference type="Pfam" id="PF00078">
    <property type="entry name" value="RVT_1"/>
    <property type="match status" value="1"/>
</dbReference>
<dbReference type="SUPFAM" id="SSF56672">
    <property type="entry name" value="DNA/RNA polymerases"/>
    <property type="match status" value="1"/>
</dbReference>
<dbReference type="Gene3D" id="3.30.70.270">
    <property type="match status" value="3"/>
</dbReference>
<keyword evidence="1" id="KW-0511">Multifunctional enzyme</keyword>
<sequence length="738" mass="84608">MLEFDGDGLVATDITHDTVSVEGASDFVDPPISFDTMSGFVTRFDDISDGNNDMSIFKYLLVSQHFPLIAPPVPTAHVCNFDDVGDTDDPLSGQSEYDSNSDTEDRKVTPISSSTENFGALDQPRELRIGSSLSPDERSRLIDLLRSYLDVFAWSYEDMLGLDPTIVQHHLPILPHARPVKQKLRRLHPRWSLQVKEEIQKQLSVGFLSVVEYTEWLANVVPVPKKYGKVRVCVDFRDLNKASPKDDFPLPHIDMLVDSTVGHLMLSFMDGFSGYNHILMALEDMEKTSFITEWGIYYYRVMPFGLKNAGATYQRAATTLFHDMMYRDIEFKLKLNPKKCTFGVTSGKLLGHIVNERGIEVDPKNIKVILDMPAPRTKREIRGFLGKLQYISRFIARLIDICEPIFHLLRKNQPTVWNDDCQHTFKKIKECLLSSPILVPPTPGRPLLLYLFISDMALGCMLAQLDDSGKERTIYYLSKRMLEYECRYIMIERLYLALVWATRRLRHYMTEYSILLVSRLDPLRYLFDRPVLTDHLASLPVSDDKPIDDDFPDEQSVRLAFSDHHRLTNNIVEYEACITGLETALDLGVKQLEIYRDSNLVIRFEELRYIHLPRAENQFVDALATLASMIEILAGVLIETRSVPTYRCLIGDIEDQDERPWPQTNGTVEAANKNIKRILRKMVETSRDWSEKLPFVLWAYRTSFRTSTGATPYSLVYNMETVLPVEIEMGSLRVALGQ</sequence>
<evidence type="ECO:0000313" key="7">
    <source>
        <dbReference type="Proteomes" id="UP001227230"/>
    </source>
</evidence>
<evidence type="ECO:0000256" key="2">
    <source>
        <dbReference type="SAM" id="MobiDB-lite"/>
    </source>
</evidence>
<evidence type="ECO:0000259" key="3">
    <source>
        <dbReference type="Pfam" id="PF00078"/>
    </source>
</evidence>
<evidence type="ECO:0000256" key="1">
    <source>
        <dbReference type="ARBA" id="ARBA00023268"/>
    </source>
</evidence>
<dbReference type="InterPro" id="IPR000477">
    <property type="entry name" value="RT_dom"/>
</dbReference>
<dbReference type="Gene3D" id="3.30.420.10">
    <property type="entry name" value="Ribonuclease H-like superfamily/Ribonuclease H"/>
    <property type="match status" value="2"/>
</dbReference>
<feature type="region of interest" description="Disordered" evidence="2">
    <location>
        <begin position="87"/>
        <end position="118"/>
    </location>
</feature>
<dbReference type="PANTHER" id="PTHR37984:SF5">
    <property type="entry name" value="PROTEIN NYNRIN-LIKE"/>
    <property type="match status" value="1"/>
</dbReference>
<dbReference type="InterPro" id="IPR002156">
    <property type="entry name" value="RNaseH_domain"/>
</dbReference>
<dbReference type="SUPFAM" id="SSF53098">
    <property type="entry name" value="Ribonuclease H-like"/>
    <property type="match status" value="2"/>
</dbReference>
<accession>A0ABY9DNF4</accession>
<dbReference type="InterPro" id="IPR043502">
    <property type="entry name" value="DNA/RNA_pol_sf"/>
</dbReference>
<dbReference type="PANTHER" id="PTHR37984">
    <property type="entry name" value="PROTEIN CBG26694"/>
    <property type="match status" value="1"/>
</dbReference>
<feature type="domain" description="RNase H type-1" evidence="4">
    <location>
        <begin position="564"/>
        <end position="603"/>
    </location>
</feature>
<feature type="domain" description="Reverse transcriptase" evidence="3">
    <location>
        <begin position="223"/>
        <end position="324"/>
    </location>
</feature>
<dbReference type="Pfam" id="PF13456">
    <property type="entry name" value="RVT_3"/>
    <property type="match status" value="1"/>
</dbReference>
<feature type="domain" description="Reverse transcriptase/retrotransposon-derived protein RNase H-like" evidence="5">
    <location>
        <begin position="417"/>
        <end position="513"/>
    </location>
</feature>
<evidence type="ECO:0000259" key="4">
    <source>
        <dbReference type="Pfam" id="PF13456"/>
    </source>
</evidence>
<dbReference type="InterPro" id="IPR012337">
    <property type="entry name" value="RNaseH-like_sf"/>
</dbReference>
<dbReference type="InterPro" id="IPR036397">
    <property type="entry name" value="RNaseH_sf"/>
</dbReference>
<dbReference type="InterPro" id="IPR050951">
    <property type="entry name" value="Retrovirus_Pol_polyprotein"/>
</dbReference>
<reference evidence="6 7" key="1">
    <citation type="journal article" date="2023" name="Hortic Res">
        <title>The complete reference genome for grapevine (Vitis vinifera L.) genetics and breeding.</title>
        <authorList>
            <person name="Shi X."/>
            <person name="Cao S."/>
            <person name="Wang X."/>
            <person name="Huang S."/>
            <person name="Wang Y."/>
            <person name="Liu Z."/>
            <person name="Liu W."/>
            <person name="Leng X."/>
            <person name="Peng Y."/>
            <person name="Wang N."/>
            <person name="Wang Y."/>
            <person name="Ma Z."/>
            <person name="Xu X."/>
            <person name="Zhang F."/>
            <person name="Xue H."/>
            <person name="Zhong H."/>
            <person name="Wang Y."/>
            <person name="Zhang K."/>
            <person name="Velt A."/>
            <person name="Avia K."/>
            <person name="Holtgrawe D."/>
            <person name="Grimplet J."/>
            <person name="Matus J.T."/>
            <person name="Ware D."/>
            <person name="Wu X."/>
            <person name="Wang H."/>
            <person name="Liu C."/>
            <person name="Fang Y."/>
            <person name="Rustenholz C."/>
            <person name="Cheng Z."/>
            <person name="Xiao H."/>
            <person name="Zhou Y."/>
        </authorList>
    </citation>
    <scope>NUCLEOTIDE SEQUENCE [LARGE SCALE GENOMIC DNA]</scope>
    <source>
        <strain evidence="7">cv. Pinot noir / PN40024</strain>
        <tissue evidence="6">Leaf</tissue>
    </source>
</reference>
<gene>
    <name evidence="6" type="ORF">VitviT2T_026788</name>
</gene>
<dbReference type="Pfam" id="PF17919">
    <property type="entry name" value="RT_RNaseH_2"/>
    <property type="match status" value="1"/>
</dbReference>
<evidence type="ECO:0000259" key="5">
    <source>
        <dbReference type="Pfam" id="PF17919"/>
    </source>
</evidence>
<dbReference type="InterPro" id="IPR041577">
    <property type="entry name" value="RT_RNaseH_2"/>
</dbReference>
<dbReference type="Proteomes" id="UP001227230">
    <property type="component" value="Chromosome 17"/>
</dbReference>
<dbReference type="CDD" id="cd01647">
    <property type="entry name" value="RT_LTR"/>
    <property type="match status" value="1"/>
</dbReference>
<dbReference type="Gene3D" id="3.10.10.10">
    <property type="entry name" value="HIV Type 1 Reverse Transcriptase, subunit A, domain 1"/>
    <property type="match status" value="1"/>
</dbReference>
<dbReference type="InterPro" id="IPR043128">
    <property type="entry name" value="Rev_trsase/Diguanyl_cyclase"/>
</dbReference>
<protein>
    <recommendedName>
        <fullName evidence="8">Retrovirus-related Pol polyprotein from transposon 17.6</fullName>
    </recommendedName>
</protein>
<keyword evidence="7" id="KW-1185">Reference proteome</keyword>
<name>A0ABY9DNF4_VITVI</name>
<dbReference type="EMBL" id="CP126664">
    <property type="protein sequence ID" value="WKA09110.1"/>
    <property type="molecule type" value="Genomic_DNA"/>
</dbReference>
<evidence type="ECO:0000313" key="6">
    <source>
        <dbReference type="EMBL" id="WKA09110.1"/>
    </source>
</evidence>
<organism evidence="6 7">
    <name type="scientific">Vitis vinifera</name>
    <name type="common">Grape</name>
    <dbReference type="NCBI Taxonomy" id="29760"/>
    <lineage>
        <taxon>Eukaryota</taxon>
        <taxon>Viridiplantae</taxon>
        <taxon>Streptophyta</taxon>
        <taxon>Embryophyta</taxon>
        <taxon>Tracheophyta</taxon>
        <taxon>Spermatophyta</taxon>
        <taxon>Magnoliopsida</taxon>
        <taxon>eudicotyledons</taxon>
        <taxon>Gunneridae</taxon>
        <taxon>Pentapetalae</taxon>
        <taxon>rosids</taxon>
        <taxon>Vitales</taxon>
        <taxon>Vitaceae</taxon>
        <taxon>Viteae</taxon>
        <taxon>Vitis</taxon>
    </lineage>
</organism>
<evidence type="ECO:0008006" key="8">
    <source>
        <dbReference type="Google" id="ProtNLM"/>
    </source>
</evidence>